<feature type="chain" id="PRO_5046669344" evidence="1">
    <location>
        <begin position="27"/>
        <end position="454"/>
    </location>
</feature>
<feature type="signal peptide" evidence="1">
    <location>
        <begin position="1"/>
        <end position="26"/>
    </location>
</feature>
<dbReference type="RefSeq" id="WP_274350942.1">
    <property type="nucleotide sequence ID" value="NZ_JAQZSM010000003.1"/>
</dbReference>
<sequence length="454" mass="49704">MMRAAFALACAGYFLAGCGMGPPAPAEPPTDLSLQTRAISSQALFGPPRPFAPARSNAQIAQDILELGFRLESGREIPQFSRFDGPVTLSLQGQIPPLGVIETDRLITRLQREAGLDIRRVPEQGQIVVEFVPRATLRRVVPDAACFVLPNVASWDAFRADPRAPALDWTRIARRTRALVIAPADSTVQDMRDCLHEEIAQALGPLNDLFRIGETVWNDDNLQTVLTGFDMLVLRVWNDPALQPGMTRAQVAERLPALLARHNPGGASAALPLDRVPTPRAWTEAIESALGGRTSRASFRAAQRALAIALEQGWKDERLAFSLFLSARFAPREDGAQALDAMLLAARIYNDRPGTEAHRAHIYLHLSAQALASGQHNLVLHLTDTAMSAARRTENGALLASLMLLRAQSLEHQGRRDQAENLRRDAVPFALFGFGSERAVDSRREEIAALAQRN</sequence>
<organism evidence="2 3">
    <name type="scientific">Roseinatronobacter alkalisoli</name>
    <dbReference type="NCBI Taxonomy" id="3028235"/>
    <lineage>
        <taxon>Bacteria</taxon>
        <taxon>Pseudomonadati</taxon>
        <taxon>Pseudomonadota</taxon>
        <taxon>Alphaproteobacteria</taxon>
        <taxon>Rhodobacterales</taxon>
        <taxon>Paracoccaceae</taxon>
        <taxon>Roseinatronobacter</taxon>
    </lineage>
</organism>
<comment type="caution">
    <text evidence="2">The sequence shown here is derived from an EMBL/GenBank/DDBJ whole genome shotgun (WGS) entry which is preliminary data.</text>
</comment>
<dbReference type="InterPro" id="IPR021323">
    <property type="entry name" value="DUF2927"/>
</dbReference>
<protein>
    <submittedName>
        <fullName evidence="2">DUF2927 domain-containing protein</fullName>
    </submittedName>
</protein>
<accession>A0ABT5T8R7</accession>
<keyword evidence="3" id="KW-1185">Reference proteome</keyword>
<gene>
    <name evidence="2" type="ORF">PUT78_04360</name>
</gene>
<dbReference type="Proteomes" id="UP001431784">
    <property type="component" value="Unassembled WGS sequence"/>
</dbReference>
<dbReference type="PROSITE" id="PS51257">
    <property type="entry name" value="PROKAR_LIPOPROTEIN"/>
    <property type="match status" value="1"/>
</dbReference>
<proteinExistence type="predicted"/>
<evidence type="ECO:0000313" key="3">
    <source>
        <dbReference type="Proteomes" id="UP001431784"/>
    </source>
</evidence>
<dbReference type="Pfam" id="PF11150">
    <property type="entry name" value="DUF2927"/>
    <property type="match status" value="1"/>
</dbReference>
<name>A0ABT5T8R7_9RHOB</name>
<reference evidence="2" key="1">
    <citation type="submission" date="2023-02" db="EMBL/GenBank/DDBJ databases">
        <title>Description of Roseinatronobacter alkalisoli sp. nov., an alkaliphilic bacerium isolated from soda soil.</title>
        <authorList>
            <person name="Wei W."/>
        </authorList>
    </citation>
    <scope>NUCLEOTIDE SEQUENCE</scope>
    <source>
        <strain evidence="2">HJB301</strain>
    </source>
</reference>
<evidence type="ECO:0000256" key="1">
    <source>
        <dbReference type="SAM" id="SignalP"/>
    </source>
</evidence>
<dbReference type="EMBL" id="JAQZSM010000003">
    <property type="protein sequence ID" value="MDD7970323.1"/>
    <property type="molecule type" value="Genomic_DNA"/>
</dbReference>
<evidence type="ECO:0000313" key="2">
    <source>
        <dbReference type="EMBL" id="MDD7970323.1"/>
    </source>
</evidence>
<keyword evidence="1" id="KW-0732">Signal</keyword>